<proteinExistence type="predicted"/>
<dbReference type="Pfam" id="PF19583">
    <property type="entry name" value="ODP"/>
    <property type="match status" value="1"/>
</dbReference>
<evidence type="ECO:0000259" key="1">
    <source>
        <dbReference type="Pfam" id="PF19583"/>
    </source>
</evidence>
<dbReference type="AlphaFoldDB" id="A0A5P9XPE5"/>
<dbReference type="Proteomes" id="UP000363590">
    <property type="component" value="Chromosome"/>
</dbReference>
<dbReference type="PANTHER" id="PTHR43041:SF1">
    <property type="entry name" value="METALLO-BETA-LACTAMASE DOMAIN-CONTAINING PROTEIN"/>
    <property type="match status" value="1"/>
</dbReference>
<dbReference type="EMBL" id="CP045571">
    <property type="protein sequence ID" value="QFX95580.1"/>
    <property type="molecule type" value="Genomic_DNA"/>
</dbReference>
<sequence length="52" mass="5927">MPSNAAKKNWIERVSQLDIQHLCPQHGAIYSGDNVKRFLDWFDKINVGTGIN</sequence>
<dbReference type="KEGG" id="atx:GCD22_01188"/>
<accession>A0A5P9XPE5</accession>
<dbReference type="PANTHER" id="PTHR43041">
    <property type="entry name" value="HYDROLASE, METALLO-BETA-LACTAMASE SUPERFAMILY"/>
    <property type="match status" value="1"/>
</dbReference>
<evidence type="ECO:0000313" key="2">
    <source>
        <dbReference type="EMBL" id="QFX95580.1"/>
    </source>
</evidence>
<protein>
    <submittedName>
        <fullName evidence="2">Flavoprotein</fullName>
    </submittedName>
</protein>
<reference evidence="2 3" key="1">
    <citation type="submission" date="2019-10" db="EMBL/GenBank/DDBJ databases">
        <authorList>
            <person name="Wang R."/>
        </authorList>
    </citation>
    <scope>NUCLEOTIDE SEQUENCE [LARGE SCALE GENOMIC DNA]</scope>
    <source>
        <strain evidence="2 3">ATCC 19377</strain>
    </source>
</reference>
<feature type="domain" description="ODP" evidence="1">
    <location>
        <begin position="1"/>
        <end position="27"/>
    </location>
</feature>
<dbReference type="RefSeq" id="WP_244947586.1">
    <property type="nucleotide sequence ID" value="NZ_CP045571.1"/>
</dbReference>
<dbReference type="InterPro" id="IPR045761">
    <property type="entry name" value="ODP_dom"/>
</dbReference>
<dbReference type="GeneID" id="71771419"/>
<evidence type="ECO:0000313" key="3">
    <source>
        <dbReference type="Proteomes" id="UP000363590"/>
    </source>
</evidence>
<gene>
    <name evidence="2" type="ORF">GCD22_01188</name>
</gene>
<name>A0A5P9XPE5_ACITH</name>
<organism evidence="2 3">
    <name type="scientific">Acidithiobacillus thiooxidans ATCC 19377</name>
    <dbReference type="NCBI Taxonomy" id="637390"/>
    <lineage>
        <taxon>Bacteria</taxon>
        <taxon>Pseudomonadati</taxon>
        <taxon>Pseudomonadota</taxon>
        <taxon>Acidithiobacillia</taxon>
        <taxon>Acidithiobacillales</taxon>
        <taxon>Acidithiobacillaceae</taxon>
        <taxon>Acidithiobacillus</taxon>
    </lineage>
</organism>